<dbReference type="RefSeq" id="WP_369259312.1">
    <property type="nucleotide sequence ID" value="NZ_CP163440.1"/>
</dbReference>
<evidence type="ECO:0000313" key="1">
    <source>
        <dbReference type="EMBL" id="XDQ62590.1"/>
    </source>
</evidence>
<evidence type="ECO:0008006" key="2">
    <source>
        <dbReference type="Google" id="ProtNLM"/>
    </source>
</evidence>
<protein>
    <recommendedName>
        <fullName evidence="2">Transposase</fullName>
    </recommendedName>
</protein>
<accession>A0AB39S693</accession>
<organism evidence="1">
    <name type="scientific">Streptomyces sp. R35</name>
    <dbReference type="NCBI Taxonomy" id="3238630"/>
    <lineage>
        <taxon>Bacteria</taxon>
        <taxon>Bacillati</taxon>
        <taxon>Actinomycetota</taxon>
        <taxon>Actinomycetes</taxon>
        <taxon>Kitasatosporales</taxon>
        <taxon>Streptomycetaceae</taxon>
        <taxon>Streptomyces</taxon>
    </lineage>
</organism>
<gene>
    <name evidence="1" type="ORF">AB5J50_18175</name>
</gene>
<sequence>MGRWLADHRSGTAGRLRALAVDGKSLRGAARAKGRKIHLLAALDYTTGLVLAQVDVHEILARPVEGAL</sequence>
<name>A0AB39S693_9ACTN</name>
<dbReference type="EMBL" id="CP163440">
    <property type="protein sequence ID" value="XDQ62590.1"/>
    <property type="molecule type" value="Genomic_DNA"/>
</dbReference>
<reference evidence="1" key="1">
    <citation type="submission" date="2024-07" db="EMBL/GenBank/DDBJ databases">
        <authorList>
            <person name="Yu S.T."/>
        </authorList>
    </citation>
    <scope>NUCLEOTIDE SEQUENCE</scope>
    <source>
        <strain evidence="1">R35</strain>
    </source>
</reference>
<dbReference type="AlphaFoldDB" id="A0AB39S693"/>
<proteinExistence type="predicted"/>